<gene>
    <name evidence="2" type="ORF">E2986_05558</name>
</gene>
<feature type="compositionally biased region" description="Basic and acidic residues" evidence="1">
    <location>
        <begin position="1058"/>
        <end position="1078"/>
    </location>
</feature>
<sequence length="1606" mass="179837">MTSDVSKFPRSSPSFLESDRIFCFIVNRRNIKFQSCASCLNQPVLKHKIYAIYIYIHISQNVEPVAEALCCCQTRADRSLKESAERGRSSVVNLEVKSQEDETAAIESRTEVEEKGSKSVVSVRRSSSSDSCCVAATHATKPDPRRRKRFGSLEYLATSERFNRAKVTELNDEEDEEVSEIHESVFVDIPTLVAVLIKPDNNLHGSSVQIEEICSDEVAEESIDAEFEPANDHEEEAAFDESEKLDSVDHDDRSSSVNSCHAFGENEASSSLDVCQSTEYARLRSPRQRREFRKQDTVDVLPSSVLSNLHALKKFGSVEAIEKKRDPVFSLERSHTNLENRSNSIGDRAKKLKNIREIDDHQKNVSSRSGWPKERKDSNDSDKSLKEPGAKSRSYARKPSLDSLKRKTSKDSSSSSSKDEQILISSLARDKLLRRKSSLEQEPSTRSHTPIQRTKRAEIVAAVTERLYSSRKHLDDVGPGVRSPPDTGCDAAKSAAKLKLQEISRKMLGKRKRVCVDTQTECSRTVRMRDTASLTETPQITRQDVGVLTDRHEACEYASGVRTTPILRVKETATWTEKPRTRVVKCRDVASLANDLEEYDYGIHSSPRNDSGILSSSARNHAESNSSSAEVSDLQGQDRRVAYAETSTNTSTFSSCRNLAVQTSPLNEATASCARQCCSPRAKDPENRDRSVISISLPDTVSIIIETTSAVGDSRIVAATAQMDHNEPSLQPNDAKRGGAREAGAQTDDEWNDPRNEIYCSRDQAASAPSQTDGRVFRIENIFHDPNNAAKNSRVDSNRTEEGTRIRNSITFRNSLGTSYVSQPKRYELAHEGLHAGGFIRNGLITEAFINRKRSFNSRRAPSTAVYQDPWRNWQVPTSSTMANNFSKGLGAVVPAAWRPEVEGTPFELRGSCVEAGESPADHFQLDSIDEISGTRSPYSGSLNGNAADHEHGFSDDSLDYNEINVSDETLKAKATTEQREKNLCPPDVVAHTKKDCPKAVDSSEKNEPVSDPEDGRIAEFPKRKPIETTTDASNARDYESLILGRACYSYEEANDESNIRADGSGKKKVSFCERKSSPESPATLKPIIKNRKKKNATETASPIRSFNEDGSDGSRQEESLEDGNEDEDFAANSKHCRRKVKFSVEESSENTSCSESDSYENVEDEEVEEGEDEEVLLNREGENVLEEYLSEAVTFMRNLNSVSEYANRSMLKRNPLSWTSLVRGRDGKRGARRRDCPSSSWDRDYSEFVSPVRKVSSKKVDDDDYPGEEQQEQEEQEEEEEDIAITTDSYERCLKGIQRLEDCIRRVDRHNELLRAKYGVDCESAGARLDLASPSTEARASPTADDSETILRETEVPLFRGAGVVDRKEGDDLEKKIFDQLMNVANSIRYGNSSRLRSRGSLLATAEPRSRSPGTKFRDKYRRATNQPPFCGDVRGNLSVEEASNDRRDLTTYEITGNLSVERTCSTERKNDDLDHALEEGFSPLRRLNRTSWPADSNCPASMEMDEHSSSFSRQTDCFRKAYNTANARTKRFQETDDYSRRAGEAGRRHVCACWKDHAVMESTAGEIAHLRDKLKYPGSPRARFLELLRERRRIVECSRGTSAS</sequence>
<feature type="compositionally biased region" description="Low complexity" evidence="1">
    <location>
        <begin position="411"/>
        <end position="426"/>
    </location>
</feature>
<evidence type="ECO:0000313" key="3">
    <source>
        <dbReference type="Proteomes" id="UP000655588"/>
    </source>
</evidence>
<feature type="region of interest" description="Disordered" evidence="1">
    <location>
        <begin position="1148"/>
        <end position="1175"/>
    </location>
</feature>
<dbReference type="EMBL" id="WNWW01000168">
    <property type="protein sequence ID" value="KAF3429262.1"/>
    <property type="molecule type" value="Genomic_DNA"/>
</dbReference>
<feature type="region of interest" description="Disordered" evidence="1">
    <location>
        <begin position="471"/>
        <end position="490"/>
    </location>
</feature>
<accession>A0A833SIL8</accession>
<feature type="region of interest" description="Disordered" evidence="1">
    <location>
        <begin position="1253"/>
        <end position="1285"/>
    </location>
</feature>
<reference evidence="2" key="1">
    <citation type="submission" date="2019-11" db="EMBL/GenBank/DDBJ databases">
        <title>The nuclear and mitochondrial genomes of Frieseomelitta varia - a highly eusocial stingless bee (Meliponini) with a permanently sterile worker caste.</title>
        <authorList>
            <person name="Freitas F.C.P."/>
            <person name="Lourenco A.P."/>
            <person name="Nunes F.M.F."/>
            <person name="Paschoal A.R."/>
            <person name="Abreu F.C.P."/>
            <person name="Barbin F.O."/>
            <person name="Bataglia L."/>
            <person name="Cardoso-Junior C.A.M."/>
            <person name="Cervoni M.S."/>
            <person name="Silva S.R."/>
            <person name="Dalarmi F."/>
            <person name="Del Lama M.A."/>
            <person name="Depintor T.S."/>
            <person name="Ferreira K.M."/>
            <person name="Goria P.S."/>
            <person name="Jaskot M.C."/>
            <person name="Lago D.C."/>
            <person name="Luna-Lucena D."/>
            <person name="Moda L.M."/>
            <person name="Nascimento L."/>
            <person name="Pedrino M."/>
            <person name="Rabico F.O."/>
            <person name="Sanches F.C."/>
            <person name="Santos D.E."/>
            <person name="Santos C.G."/>
            <person name="Vieira J."/>
            <person name="Lopes T.F."/>
            <person name="Barchuk A.R."/>
            <person name="Hartfelder K."/>
            <person name="Simoes Z.L.P."/>
            <person name="Bitondi M.M.G."/>
            <person name="Pinheiro D.G."/>
        </authorList>
    </citation>
    <scope>NUCLEOTIDE SEQUENCE</scope>
    <source>
        <strain evidence="2">USP_RPSP 00005682</strain>
        <tissue evidence="2">Whole individual</tissue>
    </source>
</reference>
<feature type="compositionally biased region" description="Basic and acidic residues" evidence="1">
    <location>
        <begin position="241"/>
        <end position="254"/>
    </location>
</feature>
<feature type="region of interest" description="Disordered" evidence="1">
    <location>
        <begin position="975"/>
        <end position="1033"/>
    </location>
</feature>
<feature type="compositionally biased region" description="Basic and acidic residues" evidence="1">
    <location>
        <begin position="991"/>
        <end position="1027"/>
    </location>
</feature>
<protein>
    <submittedName>
        <fullName evidence="2">Uncharacterized protein</fullName>
    </submittedName>
</protein>
<feature type="region of interest" description="Disordered" evidence="1">
    <location>
        <begin position="1056"/>
        <end position="1132"/>
    </location>
</feature>
<evidence type="ECO:0000256" key="1">
    <source>
        <dbReference type="SAM" id="MobiDB-lite"/>
    </source>
</evidence>
<feature type="compositionally biased region" description="Basic and acidic residues" evidence="1">
    <location>
        <begin position="354"/>
        <end position="363"/>
    </location>
</feature>
<evidence type="ECO:0000313" key="2">
    <source>
        <dbReference type="EMBL" id="KAF3429262.1"/>
    </source>
</evidence>
<name>A0A833SIL8_9HYME</name>
<feature type="compositionally biased region" description="Acidic residues" evidence="1">
    <location>
        <begin position="228"/>
        <end position="240"/>
    </location>
</feature>
<comment type="caution">
    <text evidence="2">The sequence shown here is derived from an EMBL/GenBank/DDBJ whole genome shotgun (WGS) entry which is preliminary data.</text>
</comment>
<feature type="compositionally biased region" description="Acidic residues" evidence="1">
    <location>
        <begin position="1158"/>
        <end position="1175"/>
    </location>
</feature>
<dbReference type="Proteomes" id="UP000655588">
    <property type="component" value="Unassembled WGS sequence"/>
</dbReference>
<feature type="region of interest" description="Disordered" evidence="1">
    <location>
        <begin position="228"/>
        <end position="258"/>
    </location>
</feature>
<keyword evidence="3" id="KW-1185">Reference proteome</keyword>
<feature type="region of interest" description="Disordered" evidence="1">
    <location>
        <begin position="338"/>
        <end position="457"/>
    </location>
</feature>
<feature type="compositionally biased region" description="Acidic residues" evidence="1">
    <location>
        <begin position="1120"/>
        <end position="1130"/>
    </location>
</feature>
<organism evidence="2 3">
    <name type="scientific">Frieseomelitta varia</name>
    <dbReference type="NCBI Taxonomy" id="561572"/>
    <lineage>
        <taxon>Eukaryota</taxon>
        <taxon>Metazoa</taxon>
        <taxon>Ecdysozoa</taxon>
        <taxon>Arthropoda</taxon>
        <taxon>Hexapoda</taxon>
        <taxon>Insecta</taxon>
        <taxon>Pterygota</taxon>
        <taxon>Neoptera</taxon>
        <taxon>Endopterygota</taxon>
        <taxon>Hymenoptera</taxon>
        <taxon>Apocrita</taxon>
        <taxon>Aculeata</taxon>
        <taxon>Apoidea</taxon>
        <taxon>Anthophila</taxon>
        <taxon>Apidae</taxon>
        <taxon>Frieseomelitta</taxon>
    </lineage>
</organism>
<feature type="region of interest" description="Disordered" evidence="1">
    <location>
        <begin position="601"/>
        <end position="639"/>
    </location>
</feature>
<proteinExistence type="predicted"/>
<feature type="compositionally biased region" description="Basic and acidic residues" evidence="1">
    <location>
        <begin position="371"/>
        <end position="390"/>
    </location>
</feature>
<feature type="region of interest" description="Disordered" evidence="1">
    <location>
        <begin position="724"/>
        <end position="754"/>
    </location>
</feature>
<feature type="compositionally biased region" description="Polar residues" evidence="1">
    <location>
        <begin position="606"/>
        <end position="630"/>
    </location>
</feature>
<feature type="compositionally biased region" description="Acidic residues" evidence="1">
    <location>
        <begin position="1263"/>
        <end position="1284"/>
    </location>
</feature>